<dbReference type="PROSITE" id="PS00815">
    <property type="entry name" value="AIPM_HOMOCIT_SYNTH_1"/>
    <property type="match status" value="1"/>
</dbReference>
<dbReference type="GO" id="GO:0003852">
    <property type="term" value="F:2-isopropylmalate synthase activity"/>
    <property type="evidence" value="ECO:0007669"/>
    <property type="project" value="TreeGrafter"/>
</dbReference>
<dbReference type="PANTHER" id="PTHR10277:SF72">
    <property type="entry name" value="2-ISOPROPYLMALATE SYNTHASE B-LIKE"/>
    <property type="match status" value="1"/>
</dbReference>
<dbReference type="Gene3D" id="3.20.20.70">
    <property type="entry name" value="Aldolase class I"/>
    <property type="match status" value="1"/>
</dbReference>
<dbReference type="Pfam" id="PF00682">
    <property type="entry name" value="HMGL-like"/>
    <property type="match status" value="1"/>
</dbReference>
<dbReference type="GO" id="GO:0009098">
    <property type="term" value="P:L-leucine biosynthetic process"/>
    <property type="evidence" value="ECO:0007669"/>
    <property type="project" value="TreeGrafter"/>
</dbReference>
<protein>
    <recommendedName>
        <fullName evidence="3">Pyruvate carboxyltransferase domain-containing protein</fullName>
    </recommendedName>
</protein>
<sequence>MTSLCANSTIYSFNSYISLHSKNISVFNFMPPIKRNFHSPSAIRCSNVQRGKFSDPSYVTIFDTTLRDGEQAPGASMTTKQKMDIACQLAKLGVDVIEVGFPAASQAEFELVKLAAQKIGNLNLCLHLI</sequence>
<dbReference type="PROSITE" id="PS50991">
    <property type="entry name" value="PYR_CT"/>
    <property type="match status" value="1"/>
</dbReference>
<organism evidence="4 5">
    <name type="scientific">Solanum pinnatisectum</name>
    <name type="common">tansyleaf nightshade</name>
    <dbReference type="NCBI Taxonomy" id="50273"/>
    <lineage>
        <taxon>Eukaryota</taxon>
        <taxon>Viridiplantae</taxon>
        <taxon>Streptophyta</taxon>
        <taxon>Embryophyta</taxon>
        <taxon>Tracheophyta</taxon>
        <taxon>Spermatophyta</taxon>
        <taxon>Magnoliopsida</taxon>
        <taxon>eudicotyledons</taxon>
        <taxon>Gunneridae</taxon>
        <taxon>Pentapetalae</taxon>
        <taxon>asterids</taxon>
        <taxon>lamiids</taxon>
        <taxon>Solanales</taxon>
        <taxon>Solanaceae</taxon>
        <taxon>Solanoideae</taxon>
        <taxon>Solaneae</taxon>
        <taxon>Solanum</taxon>
    </lineage>
</organism>
<evidence type="ECO:0000259" key="3">
    <source>
        <dbReference type="PROSITE" id="PS50991"/>
    </source>
</evidence>
<keyword evidence="1 2" id="KW-0808">Transferase</keyword>
<name>A0AAV9LY04_9SOLN</name>
<reference evidence="4 5" key="1">
    <citation type="submission" date="2023-10" db="EMBL/GenBank/DDBJ databases">
        <title>Genome-Wide Identification Analysis in wild type Solanum Pinnatisectum Reveals Some Genes Defensing Phytophthora Infestans.</title>
        <authorList>
            <person name="Sun C."/>
        </authorList>
    </citation>
    <scope>NUCLEOTIDE SEQUENCE [LARGE SCALE GENOMIC DNA]</scope>
    <source>
        <strain evidence="4">LQN</strain>
        <tissue evidence="4">Leaf</tissue>
    </source>
</reference>
<proteinExistence type="inferred from homology"/>
<dbReference type="Proteomes" id="UP001311915">
    <property type="component" value="Unassembled WGS sequence"/>
</dbReference>
<accession>A0AAV9LY04</accession>
<evidence type="ECO:0000256" key="1">
    <source>
        <dbReference type="ARBA" id="ARBA00022679"/>
    </source>
</evidence>
<keyword evidence="5" id="KW-1185">Reference proteome</keyword>
<evidence type="ECO:0000313" key="4">
    <source>
        <dbReference type="EMBL" id="KAK4729454.1"/>
    </source>
</evidence>
<evidence type="ECO:0000256" key="2">
    <source>
        <dbReference type="RuleBase" id="RU003523"/>
    </source>
</evidence>
<comment type="caution">
    <text evidence="4">The sequence shown here is derived from an EMBL/GenBank/DDBJ whole genome shotgun (WGS) entry which is preliminary data.</text>
</comment>
<dbReference type="PANTHER" id="PTHR10277">
    <property type="entry name" value="HOMOCITRATE SYNTHASE-RELATED"/>
    <property type="match status" value="1"/>
</dbReference>
<evidence type="ECO:0000313" key="5">
    <source>
        <dbReference type="Proteomes" id="UP001311915"/>
    </source>
</evidence>
<comment type="similarity">
    <text evidence="2">Belongs to the alpha-IPM synthase/homocitrate synthase family.</text>
</comment>
<dbReference type="AlphaFoldDB" id="A0AAV9LY04"/>
<feature type="domain" description="Pyruvate carboxyltransferase" evidence="3">
    <location>
        <begin position="59"/>
        <end position="129"/>
    </location>
</feature>
<dbReference type="InterPro" id="IPR050073">
    <property type="entry name" value="2-IPM_HCS-like"/>
</dbReference>
<dbReference type="InterPro" id="IPR002034">
    <property type="entry name" value="AIPM/Hcit_synth_CS"/>
</dbReference>
<dbReference type="EMBL" id="JAWPEI010000004">
    <property type="protein sequence ID" value="KAK4729454.1"/>
    <property type="molecule type" value="Genomic_DNA"/>
</dbReference>
<dbReference type="GO" id="GO:0009507">
    <property type="term" value="C:chloroplast"/>
    <property type="evidence" value="ECO:0007669"/>
    <property type="project" value="TreeGrafter"/>
</dbReference>
<dbReference type="InterPro" id="IPR013785">
    <property type="entry name" value="Aldolase_TIM"/>
</dbReference>
<dbReference type="InterPro" id="IPR000891">
    <property type="entry name" value="PYR_CT"/>
</dbReference>
<gene>
    <name evidence="4" type="ORF">R3W88_022442</name>
</gene>
<dbReference type="SUPFAM" id="SSF51569">
    <property type="entry name" value="Aldolase"/>
    <property type="match status" value="1"/>
</dbReference>